<sequence>MIDRSLGNKKGFLFLTAVLVLFAQGGLWAGRRRQLDNFPDSSLVPHTSSILPFKKWNSRPVIKEHPIPQLMAEAEDKFRQLLSRQSRTLEETVAEYKKRYNRDPPQGFDEWWGFARDNDVLMIDEYDSIMEDLEPFWELSGEQFRRRAALAGHLPSVDTVRVRSGKAEAVDAKSTYGEDADEVSARARGYASMLERFADKLPDMDFAVNAMAEGRLLVPWEEREHSNLTMQDRPDPLYAELSGAYPPDWRGQGNVWEAYRRTCSPGTPARQLFSSFRATSMSTNRTSQLTARSAEFEFVEDVSGNYSFCQNPWAHYDQGHFFSDWRTIPVLFPVLSPAKAPGYLDIRIPSHYYYGQTRRYTYGWDPVNLELKEVDHMETPWDLKSDKIYWRGASTGGGSSPPGFAAQYQRHRFVRMANDKSQTNRTVVFADPPGSTNYAYAEVPAAALNDEIMDVAFVKIDYNSFPGGLQAFLRLHRIDDGGVSLGDHWRHKYLVDLDGMGYSGRFFSFMESDSAVLKSTVYREFFSDWIQPWLHFIPLSQSYQEIYNIHAFFSGATQATLEAANSTTLRTPSAQRHSVDGDRRLRRVARAGKQWKRTIGRRVDMEGEPPVCDIAGPNLTRVPLAYVYRLCLEYARLWSDDREAMAFTL</sequence>
<reference evidence="4 5" key="1">
    <citation type="submission" date="2016-07" db="EMBL/GenBank/DDBJ databases">
        <title>Draft genome of the white-rot fungus Obba rivulosa 3A-2.</title>
        <authorList>
            <consortium name="DOE Joint Genome Institute"/>
            <person name="Miettinen O."/>
            <person name="Riley R."/>
            <person name="Acob R."/>
            <person name="Barry K."/>
            <person name="Cullen D."/>
            <person name="De Vries R."/>
            <person name="Hainaut M."/>
            <person name="Hatakka A."/>
            <person name="Henrissat B."/>
            <person name="Hilden K."/>
            <person name="Kuo R."/>
            <person name="Labutti K."/>
            <person name="Lipzen A."/>
            <person name="Makela M.R."/>
            <person name="Sandor L."/>
            <person name="Spatafora J.W."/>
            <person name="Grigoriev I.V."/>
            <person name="Hibbett D.S."/>
        </authorList>
    </citation>
    <scope>NUCLEOTIDE SEQUENCE [LARGE SCALE GENOMIC DNA]</scope>
    <source>
        <strain evidence="4 5">3A-2</strain>
    </source>
</reference>
<feature type="domain" description="Glycosyl transferase CAP10" evidence="3">
    <location>
        <begin position="292"/>
        <end position="595"/>
    </location>
</feature>
<evidence type="ECO:0000259" key="3">
    <source>
        <dbReference type="SMART" id="SM00672"/>
    </source>
</evidence>
<evidence type="ECO:0000313" key="4">
    <source>
        <dbReference type="EMBL" id="OCH90505.1"/>
    </source>
</evidence>
<accession>A0A8E2DJK4</accession>
<keyword evidence="5" id="KW-1185">Reference proteome</keyword>
<evidence type="ECO:0000256" key="2">
    <source>
        <dbReference type="ARBA" id="ARBA00022679"/>
    </source>
</evidence>
<evidence type="ECO:0000256" key="1">
    <source>
        <dbReference type="ARBA" id="ARBA00010118"/>
    </source>
</evidence>
<gene>
    <name evidence="4" type="ORF">OBBRIDRAFT_730693</name>
</gene>
<organism evidence="4 5">
    <name type="scientific">Obba rivulosa</name>
    <dbReference type="NCBI Taxonomy" id="1052685"/>
    <lineage>
        <taxon>Eukaryota</taxon>
        <taxon>Fungi</taxon>
        <taxon>Dikarya</taxon>
        <taxon>Basidiomycota</taxon>
        <taxon>Agaricomycotina</taxon>
        <taxon>Agaricomycetes</taxon>
        <taxon>Polyporales</taxon>
        <taxon>Gelatoporiaceae</taxon>
        <taxon>Obba</taxon>
    </lineage>
</organism>
<dbReference type="OrthoDB" id="202415at2759"/>
<dbReference type="PANTHER" id="PTHR12203:SF35">
    <property type="entry name" value="PROTEIN O-GLUCOSYLTRANSFERASE 1"/>
    <property type="match status" value="1"/>
</dbReference>
<keyword evidence="2" id="KW-0808">Transferase</keyword>
<dbReference type="Proteomes" id="UP000250043">
    <property type="component" value="Unassembled WGS sequence"/>
</dbReference>
<dbReference type="SMART" id="SM00672">
    <property type="entry name" value="CAP10"/>
    <property type="match status" value="1"/>
</dbReference>
<proteinExistence type="inferred from homology"/>
<name>A0A8E2DJK4_9APHY</name>
<dbReference type="PANTHER" id="PTHR12203">
    <property type="entry name" value="KDEL LYS-ASP-GLU-LEU CONTAINING - RELATED"/>
    <property type="match status" value="1"/>
</dbReference>
<dbReference type="Pfam" id="PF05686">
    <property type="entry name" value="Glyco_transf_90"/>
    <property type="match status" value="1"/>
</dbReference>
<dbReference type="InterPro" id="IPR051091">
    <property type="entry name" value="O-Glucosyltr/Glycosyltrsf_90"/>
</dbReference>
<dbReference type="GO" id="GO:0016740">
    <property type="term" value="F:transferase activity"/>
    <property type="evidence" value="ECO:0007669"/>
    <property type="project" value="UniProtKB-KW"/>
</dbReference>
<evidence type="ECO:0000313" key="5">
    <source>
        <dbReference type="Proteomes" id="UP000250043"/>
    </source>
</evidence>
<dbReference type="EMBL" id="KV722403">
    <property type="protein sequence ID" value="OCH90505.1"/>
    <property type="molecule type" value="Genomic_DNA"/>
</dbReference>
<comment type="similarity">
    <text evidence="1">Belongs to the glycosyltransferase 90 family.</text>
</comment>
<protein>
    <recommendedName>
        <fullName evidence="3">Glycosyl transferase CAP10 domain-containing protein</fullName>
    </recommendedName>
</protein>
<dbReference type="AlphaFoldDB" id="A0A8E2DJK4"/>
<dbReference type="InterPro" id="IPR006598">
    <property type="entry name" value="CAP10"/>
</dbReference>